<name>A0ABV9AVE5_9ACTN</name>
<proteinExistence type="predicted"/>
<protein>
    <submittedName>
        <fullName evidence="4">DUF1932 domain-containing protein</fullName>
    </submittedName>
</protein>
<dbReference type="Pfam" id="PF03446">
    <property type="entry name" value="NAD_binding_2"/>
    <property type="match status" value="1"/>
</dbReference>
<dbReference type="Gene3D" id="1.10.1040.10">
    <property type="entry name" value="N-(1-d-carboxylethyl)-l-norvaline Dehydrogenase, domain 2"/>
    <property type="match status" value="1"/>
</dbReference>
<keyword evidence="1" id="KW-0812">Transmembrane</keyword>
<dbReference type="InterPro" id="IPR006115">
    <property type="entry name" value="6PGDH_NADP-bd"/>
</dbReference>
<dbReference type="Pfam" id="PF09130">
    <property type="entry name" value="DUF1932"/>
    <property type="match status" value="1"/>
</dbReference>
<dbReference type="RefSeq" id="WP_381175749.1">
    <property type="nucleotide sequence ID" value="NZ_JBHSFK010000023.1"/>
</dbReference>
<dbReference type="Proteomes" id="UP001595839">
    <property type="component" value="Unassembled WGS sequence"/>
</dbReference>
<evidence type="ECO:0000313" key="4">
    <source>
        <dbReference type="EMBL" id="MFC4503905.1"/>
    </source>
</evidence>
<reference evidence="5" key="1">
    <citation type="journal article" date="2019" name="Int. J. Syst. Evol. Microbiol.">
        <title>The Global Catalogue of Microorganisms (GCM) 10K type strain sequencing project: providing services to taxonomists for standard genome sequencing and annotation.</title>
        <authorList>
            <consortium name="The Broad Institute Genomics Platform"/>
            <consortium name="The Broad Institute Genome Sequencing Center for Infectious Disease"/>
            <person name="Wu L."/>
            <person name="Ma J."/>
        </authorList>
    </citation>
    <scope>NUCLEOTIDE SEQUENCE [LARGE SCALE GENOMIC DNA]</scope>
    <source>
        <strain evidence="5">CGMCC 4.7177</strain>
    </source>
</reference>
<evidence type="ECO:0000259" key="2">
    <source>
        <dbReference type="Pfam" id="PF03446"/>
    </source>
</evidence>
<comment type="caution">
    <text evidence="4">The sequence shown here is derived from an EMBL/GenBank/DDBJ whole genome shotgun (WGS) entry which is preliminary data.</text>
</comment>
<gene>
    <name evidence="4" type="ORF">ACFPIH_31085</name>
</gene>
<dbReference type="InterPro" id="IPR013328">
    <property type="entry name" value="6PGD_dom2"/>
</dbReference>
<keyword evidence="1" id="KW-1133">Transmembrane helix</keyword>
<feature type="transmembrane region" description="Helical" evidence="1">
    <location>
        <begin position="12"/>
        <end position="33"/>
    </location>
</feature>
<dbReference type="InterPro" id="IPR036291">
    <property type="entry name" value="NAD(P)-bd_dom_sf"/>
</dbReference>
<keyword evidence="1" id="KW-0472">Membrane</keyword>
<organism evidence="4 5">
    <name type="scientific">Streptomyces vulcanius</name>
    <dbReference type="NCBI Taxonomy" id="1441876"/>
    <lineage>
        <taxon>Bacteria</taxon>
        <taxon>Bacillati</taxon>
        <taxon>Actinomycetota</taxon>
        <taxon>Actinomycetes</taxon>
        <taxon>Kitasatosporales</taxon>
        <taxon>Streptomycetaceae</taxon>
        <taxon>Streptomyces</taxon>
    </lineage>
</organism>
<keyword evidence="5" id="KW-1185">Reference proteome</keyword>
<dbReference type="SUPFAM" id="SSF48179">
    <property type="entry name" value="6-phosphogluconate dehydrogenase C-terminal domain-like"/>
    <property type="match status" value="1"/>
</dbReference>
<evidence type="ECO:0000259" key="3">
    <source>
        <dbReference type="Pfam" id="PF09130"/>
    </source>
</evidence>
<dbReference type="EMBL" id="JBHSFK010000023">
    <property type="protein sequence ID" value="MFC4503905.1"/>
    <property type="molecule type" value="Genomic_DNA"/>
</dbReference>
<dbReference type="InterPro" id="IPR051265">
    <property type="entry name" value="HIBADH-related_NP60_sf"/>
</dbReference>
<feature type="domain" description="6-phosphogluconate dehydrogenase NADP-binding" evidence="2">
    <location>
        <begin position="6"/>
        <end position="150"/>
    </location>
</feature>
<dbReference type="InterPro" id="IPR015814">
    <property type="entry name" value="Pgluconate_DH_NAD-bd_C"/>
</dbReference>
<accession>A0ABV9AVE5</accession>
<dbReference type="Gene3D" id="3.40.50.720">
    <property type="entry name" value="NAD(P)-binding Rossmann-like Domain"/>
    <property type="match status" value="1"/>
</dbReference>
<feature type="domain" description="Phosphogluconate dehydrogenase NAD-binding putative C-terminal" evidence="3">
    <location>
        <begin position="191"/>
        <end position="260"/>
    </location>
</feature>
<dbReference type="SUPFAM" id="SSF51735">
    <property type="entry name" value="NAD(P)-binding Rossmann-fold domains"/>
    <property type="match status" value="1"/>
</dbReference>
<evidence type="ECO:0000313" key="5">
    <source>
        <dbReference type="Proteomes" id="UP001595839"/>
    </source>
</evidence>
<evidence type="ECO:0000256" key="1">
    <source>
        <dbReference type="SAM" id="Phobius"/>
    </source>
</evidence>
<dbReference type="PANTHER" id="PTHR43580:SF2">
    <property type="entry name" value="CYTOKINE-LIKE NUCLEAR FACTOR N-PAC"/>
    <property type="match status" value="1"/>
</dbReference>
<dbReference type="PANTHER" id="PTHR43580">
    <property type="entry name" value="OXIDOREDUCTASE GLYR1-RELATED"/>
    <property type="match status" value="1"/>
</dbReference>
<dbReference type="InterPro" id="IPR008927">
    <property type="entry name" value="6-PGluconate_DH-like_C_sf"/>
</dbReference>
<sequence>MVHGDVGVLHPGAMGAGVAAQAVAAGATVWWLPQGRSAATRRRADALGLRPAASIGELAERCDLVLSVCPPANALDVAEEIAAAGFRGVYVDANAVSPERMADITAVFEGGGATVVDGGITGPPPREAGSTRLYLSGEDTAVARVAALFEGTPLAPFPLPGPIGRASALKLSFAAYNKISYALAAHACALADGHGVLDDLLALAAEALPGTPLAGPGRLASAGARAWRWEPEMREIARASHGVGVPATFAEAAAETFARWENHKDDPTVSTARLIAGLSALTDES</sequence>